<feature type="domain" description="Macroglobulin" evidence="3">
    <location>
        <begin position="47"/>
        <end position="131"/>
    </location>
</feature>
<evidence type="ECO:0000313" key="5">
    <source>
        <dbReference type="EMBL" id="PRY42933.1"/>
    </source>
</evidence>
<dbReference type="Gene3D" id="2.170.130.10">
    <property type="entry name" value="TonB-dependent receptor, plug domain"/>
    <property type="match status" value="1"/>
</dbReference>
<dbReference type="InterPro" id="IPR039426">
    <property type="entry name" value="TonB-dep_rcpt-like"/>
</dbReference>
<evidence type="ECO:0000256" key="2">
    <source>
        <dbReference type="PROSITE-ProRule" id="PRU01360"/>
    </source>
</evidence>
<sequence length="818" mass="89221">MRSFHSLLTVGALALTTLLIAFRADEGFPARLIEQLSAYMRQRPTEKVYVQTDRDVYLPGETVWLKGYLFNGINHQTDSISRVLYVDLVDPAARKVRIHAQLQATGGYAPGQFTLPDTLPDGTYVLQAYTSFMRNYATDYFFTKTLTVVSPAATAARPATATGSRPDVQFMPEGGTMVAGIQGRVAFKAVDAQGRGISVSGFVVDTNKDTLTGFASQHLGMGFFALQPVAGQTYTAFVRTGDGPLTSYPLPAVSAEGASLQVDNLSSRDKVRIFVQHNFASQTGAMTLIAQSRGMVLQTAQVPLARKSSSVQISRTQFVEGITQLTLFDAENRPVCERLIFVDRNEQIRIGITPNKTTYKKRERVDLTITTTDAAGKPVPANLSLAALDNQLTPDIDSAGQTIVSSLLLTSDLAGTIEQPGYYFDTTHIDRANKLDVLMMTQGWRRFVWADVLSGKVPPTTYPVEGGLSLTGQVRRLNQKETGSPVKLTFVVAHRDSTREFFTGESDATGRYGAYDLNYVDTATVMIQAVKGKANRDLTISLDQLLSPTVTITKVPYNPLEIRRDELAEFIRRTNEYLAIERQIRNNREVLLKAVTVRAKRAEVVDSRKIYGRADATIKFDQTNTAGRLTVLDVIQGRVAGVQVTGSGFSAQVQIRGAVNFSGAVAPLFVLDGMPVDLQTINSLSIQDVDQVDVLKGASAAIYGSQGAGGVIAVLTKRGSPNYDLTKEAAPGTLIAKLPGYTPVREFYAPRYDVASNEPPRPDFRTTLFWAPMVQTDATGKATVSFFSSDNKTTVRFNVEGTTVEGMPGIGRSRIRVE</sequence>
<keyword evidence="2" id="KW-1134">Transmembrane beta strand</keyword>
<dbReference type="PANTHER" id="PTHR30069:SF29">
    <property type="entry name" value="HEMOGLOBIN AND HEMOGLOBIN-HAPTOGLOBIN-BINDING PROTEIN 1-RELATED"/>
    <property type="match status" value="1"/>
</dbReference>
<dbReference type="SUPFAM" id="SSF56935">
    <property type="entry name" value="Porins"/>
    <property type="match status" value="1"/>
</dbReference>
<dbReference type="GO" id="GO:0015344">
    <property type="term" value="F:siderophore uptake transmembrane transporter activity"/>
    <property type="evidence" value="ECO:0007669"/>
    <property type="project" value="TreeGrafter"/>
</dbReference>
<evidence type="ECO:0000259" key="3">
    <source>
        <dbReference type="Pfam" id="PF01835"/>
    </source>
</evidence>
<dbReference type="Pfam" id="PF07715">
    <property type="entry name" value="Plug"/>
    <property type="match status" value="1"/>
</dbReference>
<evidence type="ECO:0000259" key="4">
    <source>
        <dbReference type="Pfam" id="PF07715"/>
    </source>
</evidence>
<feature type="domain" description="TonB-dependent receptor plug" evidence="4">
    <location>
        <begin position="618"/>
        <end position="711"/>
    </location>
</feature>
<keyword evidence="2" id="KW-0812">Transmembrane</keyword>
<keyword evidence="1" id="KW-0732">Signal</keyword>
<keyword evidence="2" id="KW-0472">Membrane</keyword>
<dbReference type="Proteomes" id="UP000238375">
    <property type="component" value="Unassembled WGS sequence"/>
</dbReference>
<accession>A0A2T0TB83</accession>
<dbReference type="Gene3D" id="2.60.40.1930">
    <property type="match status" value="1"/>
</dbReference>
<gene>
    <name evidence="5" type="ORF">CLV58_10462</name>
</gene>
<reference evidence="5 6" key="1">
    <citation type="submission" date="2018-03" db="EMBL/GenBank/DDBJ databases">
        <title>Genomic Encyclopedia of Archaeal and Bacterial Type Strains, Phase II (KMG-II): from individual species to whole genera.</title>
        <authorList>
            <person name="Goeker M."/>
        </authorList>
    </citation>
    <scope>NUCLEOTIDE SEQUENCE [LARGE SCALE GENOMIC DNA]</scope>
    <source>
        <strain evidence="5 6">DSM 28354</strain>
    </source>
</reference>
<dbReference type="EMBL" id="PVTE01000004">
    <property type="protein sequence ID" value="PRY42933.1"/>
    <property type="molecule type" value="Genomic_DNA"/>
</dbReference>
<dbReference type="GO" id="GO:0044718">
    <property type="term" value="P:siderophore transmembrane transport"/>
    <property type="evidence" value="ECO:0007669"/>
    <property type="project" value="TreeGrafter"/>
</dbReference>
<name>A0A2T0TB83_9BACT</name>
<dbReference type="GO" id="GO:0009279">
    <property type="term" value="C:cell outer membrane"/>
    <property type="evidence" value="ECO:0007669"/>
    <property type="project" value="UniProtKB-SubCell"/>
</dbReference>
<organism evidence="5 6">
    <name type="scientific">Spirosoma oryzae</name>
    <dbReference type="NCBI Taxonomy" id="1469603"/>
    <lineage>
        <taxon>Bacteria</taxon>
        <taxon>Pseudomonadati</taxon>
        <taxon>Bacteroidota</taxon>
        <taxon>Cytophagia</taxon>
        <taxon>Cytophagales</taxon>
        <taxon>Cytophagaceae</taxon>
        <taxon>Spirosoma</taxon>
    </lineage>
</organism>
<comment type="caution">
    <text evidence="5">The sequence shown here is derived from an EMBL/GenBank/DDBJ whole genome shotgun (WGS) entry which is preliminary data.</text>
</comment>
<dbReference type="InterPro" id="IPR037066">
    <property type="entry name" value="Plug_dom_sf"/>
</dbReference>
<dbReference type="PANTHER" id="PTHR30069">
    <property type="entry name" value="TONB-DEPENDENT OUTER MEMBRANE RECEPTOR"/>
    <property type="match status" value="1"/>
</dbReference>
<protein>
    <submittedName>
        <fullName evidence="5">TonB-dependent SusC/RagA subfamily outer membrane receptor</fullName>
    </submittedName>
</protein>
<comment type="subcellular location">
    <subcellularLocation>
        <location evidence="2">Cell outer membrane</location>
        <topology evidence="2">Multi-pass membrane protein</topology>
    </subcellularLocation>
</comment>
<dbReference type="GO" id="GO:0004866">
    <property type="term" value="F:endopeptidase inhibitor activity"/>
    <property type="evidence" value="ECO:0007669"/>
    <property type="project" value="InterPro"/>
</dbReference>
<dbReference type="Pfam" id="PF01835">
    <property type="entry name" value="MG2"/>
    <property type="match status" value="1"/>
</dbReference>
<dbReference type="OrthoDB" id="679547at2"/>
<keyword evidence="2" id="KW-0813">Transport</keyword>
<dbReference type="InterPro" id="IPR002890">
    <property type="entry name" value="MG2"/>
</dbReference>
<evidence type="ECO:0000256" key="1">
    <source>
        <dbReference type="ARBA" id="ARBA00022729"/>
    </source>
</evidence>
<dbReference type="InterPro" id="IPR012910">
    <property type="entry name" value="Plug_dom"/>
</dbReference>
<comment type="similarity">
    <text evidence="2">Belongs to the TonB-dependent receptor family.</text>
</comment>
<dbReference type="AlphaFoldDB" id="A0A2T0TB83"/>
<keyword evidence="2" id="KW-0998">Cell outer membrane</keyword>
<evidence type="ECO:0000313" key="6">
    <source>
        <dbReference type="Proteomes" id="UP000238375"/>
    </source>
</evidence>
<dbReference type="PROSITE" id="PS52016">
    <property type="entry name" value="TONB_DEPENDENT_REC_3"/>
    <property type="match status" value="1"/>
</dbReference>
<dbReference type="RefSeq" id="WP_106136806.1">
    <property type="nucleotide sequence ID" value="NZ_PVTE01000004.1"/>
</dbReference>
<keyword evidence="5" id="KW-0675">Receptor</keyword>
<proteinExistence type="inferred from homology"/>
<keyword evidence="6" id="KW-1185">Reference proteome</keyword>